<dbReference type="Proteomes" id="UP000192578">
    <property type="component" value="Unassembled WGS sequence"/>
</dbReference>
<protein>
    <submittedName>
        <fullName evidence="1">Uncharacterized protein</fullName>
    </submittedName>
</protein>
<proteinExistence type="predicted"/>
<organism evidence="1 2">
    <name type="scientific">Hypsibius exemplaris</name>
    <name type="common">Freshwater tardigrade</name>
    <dbReference type="NCBI Taxonomy" id="2072580"/>
    <lineage>
        <taxon>Eukaryota</taxon>
        <taxon>Metazoa</taxon>
        <taxon>Ecdysozoa</taxon>
        <taxon>Tardigrada</taxon>
        <taxon>Eutardigrada</taxon>
        <taxon>Parachela</taxon>
        <taxon>Hypsibioidea</taxon>
        <taxon>Hypsibiidae</taxon>
        <taxon>Hypsibius</taxon>
    </lineage>
</organism>
<evidence type="ECO:0000313" key="1">
    <source>
        <dbReference type="EMBL" id="OWA55555.1"/>
    </source>
</evidence>
<reference evidence="2" key="1">
    <citation type="submission" date="2017-01" db="EMBL/GenBank/DDBJ databases">
        <title>Comparative genomics of anhydrobiosis in the tardigrade Hypsibius dujardini.</title>
        <authorList>
            <person name="Yoshida Y."/>
            <person name="Koutsovoulos G."/>
            <person name="Laetsch D."/>
            <person name="Stevens L."/>
            <person name="Kumar S."/>
            <person name="Horikawa D."/>
            <person name="Ishino K."/>
            <person name="Komine S."/>
            <person name="Tomita M."/>
            <person name="Blaxter M."/>
            <person name="Arakawa K."/>
        </authorList>
    </citation>
    <scope>NUCLEOTIDE SEQUENCE [LARGE SCALE GENOMIC DNA]</scope>
    <source>
        <strain evidence="2">Z151</strain>
    </source>
</reference>
<keyword evidence="2" id="KW-1185">Reference proteome</keyword>
<dbReference type="EMBL" id="MTYJ01000955">
    <property type="protein sequence ID" value="OWA55555.1"/>
    <property type="molecule type" value="Genomic_DNA"/>
</dbReference>
<feature type="non-terminal residue" evidence="1">
    <location>
        <position position="1"/>
    </location>
</feature>
<dbReference type="AlphaFoldDB" id="A0A9X6NK48"/>
<accession>A0A9X6NK48</accession>
<comment type="caution">
    <text evidence="1">The sequence shown here is derived from an EMBL/GenBank/DDBJ whole genome shotgun (WGS) entry which is preliminary data.</text>
</comment>
<name>A0A9X6NK48_HYPEX</name>
<evidence type="ECO:0000313" key="2">
    <source>
        <dbReference type="Proteomes" id="UP000192578"/>
    </source>
</evidence>
<sequence>PVKRSFERMHYGRKMISSDHFRPVEMTAQLRESVRDRS</sequence>
<gene>
    <name evidence="1" type="ORF">BV898_19939</name>
</gene>